<organism evidence="1 2">
    <name type="scientific">Rhizoctonia solani</name>
    <dbReference type="NCBI Taxonomy" id="456999"/>
    <lineage>
        <taxon>Eukaryota</taxon>
        <taxon>Fungi</taxon>
        <taxon>Dikarya</taxon>
        <taxon>Basidiomycota</taxon>
        <taxon>Agaricomycotina</taxon>
        <taxon>Agaricomycetes</taxon>
        <taxon>Cantharellales</taxon>
        <taxon>Ceratobasidiaceae</taxon>
        <taxon>Rhizoctonia</taxon>
    </lineage>
</organism>
<gene>
    <name evidence="1" type="ORF">RDB_LOCUS9863</name>
</gene>
<evidence type="ECO:0000313" key="2">
    <source>
        <dbReference type="Proteomes" id="UP000663846"/>
    </source>
</evidence>
<dbReference type="EMBL" id="CAJMWS010000052">
    <property type="protein sequence ID" value="CAE6349352.1"/>
    <property type="molecule type" value="Genomic_DNA"/>
</dbReference>
<proteinExistence type="predicted"/>
<comment type="caution">
    <text evidence="1">The sequence shown here is derived from an EMBL/GenBank/DDBJ whole genome shotgun (WGS) entry which is preliminary data.</text>
</comment>
<dbReference type="Proteomes" id="UP000663846">
    <property type="component" value="Unassembled WGS sequence"/>
</dbReference>
<reference evidence="1" key="1">
    <citation type="submission" date="2021-01" db="EMBL/GenBank/DDBJ databases">
        <authorList>
            <person name="Kaushik A."/>
        </authorList>
    </citation>
    <scope>NUCLEOTIDE SEQUENCE</scope>
    <source>
        <strain evidence="1">AG1-1C</strain>
    </source>
</reference>
<evidence type="ECO:0000313" key="1">
    <source>
        <dbReference type="EMBL" id="CAE6349352.1"/>
    </source>
</evidence>
<accession>A0A8H2W9W4</accession>
<name>A0A8H2W9W4_9AGAM</name>
<sequence>MDRKPGALPVILSKDFPIWEPVLEATSALDMAGIREYILDQLAGDLTSIPSSPEKLLRWGISSSHQSLILEMLRFFAYRRLPLSEEEVITLGEHAARVMFVRERVRTTFLSNPLVRFGRDISPHNMCSKRTECRKFIIEAIVQNMTGSPNEIPKDDASDIFQVTSNRVCAQCQPIKLEMARTLRKGDLDDILRESSEGHVPNRE</sequence>
<dbReference type="AlphaFoldDB" id="A0A8H2W9W4"/>
<protein>
    <submittedName>
        <fullName evidence="1">Uncharacterized protein</fullName>
    </submittedName>
</protein>